<dbReference type="InterPro" id="IPR020904">
    <property type="entry name" value="Sc_DH/Rdtase_CS"/>
</dbReference>
<dbReference type="PRINTS" id="PR00081">
    <property type="entry name" value="GDHRDH"/>
</dbReference>
<evidence type="ECO:0000256" key="4">
    <source>
        <dbReference type="ARBA" id="ARBA00048508"/>
    </source>
</evidence>
<keyword evidence="8" id="KW-1185">Reference proteome</keyword>
<evidence type="ECO:0000313" key="7">
    <source>
        <dbReference type="EMBL" id="MBS7526728.1"/>
    </source>
</evidence>
<dbReference type="NCBIfam" id="NF009466">
    <property type="entry name" value="PRK12826.1-2"/>
    <property type="match status" value="1"/>
</dbReference>
<keyword evidence="5" id="KW-0443">Lipid metabolism</keyword>
<keyword evidence="5" id="KW-0444">Lipid biosynthesis</keyword>
<keyword evidence="3 5" id="KW-0560">Oxidoreductase</keyword>
<dbReference type="PRINTS" id="PR00080">
    <property type="entry name" value="SDRFAMILY"/>
</dbReference>
<comment type="pathway">
    <text evidence="5">Lipid metabolism; fatty acid biosynthesis.</text>
</comment>
<dbReference type="PROSITE" id="PS00061">
    <property type="entry name" value="ADH_SHORT"/>
    <property type="match status" value="1"/>
</dbReference>
<accession>A0ABS5PNT2</accession>
<dbReference type="InterPro" id="IPR057326">
    <property type="entry name" value="KR_dom"/>
</dbReference>
<comment type="subunit">
    <text evidence="5">Homotetramer.</text>
</comment>
<dbReference type="RefSeq" id="WP_213236585.1">
    <property type="nucleotide sequence ID" value="NZ_JAHBCL010000012.1"/>
</dbReference>
<comment type="catalytic activity">
    <reaction evidence="4 5">
        <text>a (3R)-hydroxyacyl-[ACP] + NADP(+) = a 3-oxoacyl-[ACP] + NADPH + H(+)</text>
        <dbReference type="Rhea" id="RHEA:17397"/>
        <dbReference type="Rhea" id="RHEA-COMP:9916"/>
        <dbReference type="Rhea" id="RHEA-COMP:9945"/>
        <dbReference type="ChEBI" id="CHEBI:15378"/>
        <dbReference type="ChEBI" id="CHEBI:57783"/>
        <dbReference type="ChEBI" id="CHEBI:58349"/>
        <dbReference type="ChEBI" id="CHEBI:78776"/>
        <dbReference type="ChEBI" id="CHEBI:78827"/>
        <dbReference type="EC" id="1.1.1.100"/>
    </reaction>
</comment>
<dbReference type="Proteomes" id="UP000746471">
    <property type="component" value="Unassembled WGS sequence"/>
</dbReference>
<proteinExistence type="inferred from homology"/>
<evidence type="ECO:0000259" key="6">
    <source>
        <dbReference type="SMART" id="SM00822"/>
    </source>
</evidence>
<gene>
    <name evidence="7" type="primary">fabG</name>
    <name evidence="7" type="ORF">KHM83_08565</name>
</gene>
<feature type="domain" description="Ketoreductase" evidence="6">
    <location>
        <begin position="6"/>
        <end position="186"/>
    </location>
</feature>
<evidence type="ECO:0000256" key="1">
    <source>
        <dbReference type="ARBA" id="ARBA00006484"/>
    </source>
</evidence>
<comment type="similarity">
    <text evidence="1 5">Belongs to the short-chain dehydrogenases/reductases (SDR) family.</text>
</comment>
<sequence>MQLDNQVAIITGAGRGLGRAMALELASAGAIVVIVDINRENAEAACEEILGNGGKAASYTVDITKREAVADMVQKVHETYGKIDLLVNNAGITKDRSFLKMSDDDWQAVIQINLTSMFICTQEVVKVMAAGGAGGNIVCVSSLSGNEGNYGQTNYAASKAGVIGFVKSLSKELPRYNIRINAIAPGFIKTDMTDRIPEAVQQKIISKIPMQRPGMPEEVAKVIRFLASSDSDYINGQTININGGIYV</sequence>
<dbReference type="PANTHER" id="PTHR42760:SF133">
    <property type="entry name" value="3-OXOACYL-[ACYL-CARRIER-PROTEIN] REDUCTASE"/>
    <property type="match status" value="1"/>
</dbReference>
<reference evidence="7 8" key="1">
    <citation type="submission" date="2021-05" db="EMBL/GenBank/DDBJ databases">
        <title>Fusibacter ferrireducens sp. nov., an anaerobic, sulfur- and Fe-reducing bacterium isolated from the mangrove sediment.</title>
        <authorList>
            <person name="Qiu D."/>
        </authorList>
    </citation>
    <scope>NUCLEOTIDE SEQUENCE [LARGE SCALE GENOMIC DNA]</scope>
    <source>
        <strain evidence="7 8">DSM 12116</strain>
    </source>
</reference>
<keyword evidence="5" id="KW-0276">Fatty acid metabolism</keyword>
<evidence type="ECO:0000313" key="8">
    <source>
        <dbReference type="Proteomes" id="UP000746471"/>
    </source>
</evidence>
<comment type="caution">
    <text evidence="7">The sequence shown here is derived from an EMBL/GenBank/DDBJ whole genome shotgun (WGS) entry which is preliminary data.</text>
</comment>
<evidence type="ECO:0000256" key="5">
    <source>
        <dbReference type="RuleBase" id="RU366074"/>
    </source>
</evidence>
<dbReference type="InterPro" id="IPR011284">
    <property type="entry name" value="3oxo_ACP_reduc"/>
</dbReference>
<dbReference type="SMART" id="SM00822">
    <property type="entry name" value="PKS_KR"/>
    <property type="match status" value="1"/>
</dbReference>
<dbReference type="NCBIfam" id="NF005559">
    <property type="entry name" value="PRK07231.1"/>
    <property type="match status" value="1"/>
</dbReference>
<protein>
    <recommendedName>
        <fullName evidence="2 5">3-oxoacyl-[acyl-carrier-protein] reductase</fullName>
        <ecNumber evidence="2 5">1.1.1.100</ecNumber>
    </recommendedName>
</protein>
<dbReference type="EC" id="1.1.1.100" evidence="2 5"/>
<dbReference type="Gene3D" id="3.40.50.720">
    <property type="entry name" value="NAD(P)-binding Rossmann-like Domain"/>
    <property type="match status" value="1"/>
</dbReference>
<dbReference type="NCBIfam" id="TIGR01830">
    <property type="entry name" value="3oxo_ACP_reduc"/>
    <property type="match status" value="1"/>
</dbReference>
<dbReference type="InterPro" id="IPR002347">
    <property type="entry name" value="SDR_fam"/>
</dbReference>
<comment type="function">
    <text evidence="5">Catalyzes the NADPH-dependent reduction of beta-ketoacyl-ACP substrates to beta-hydroxyacyl-ACP products, the first reductive step in the elongation cycle of fatty acid biosynthesis.</text>
</comment>
<name>A0ABS5PNT2_9FIRM</name>
<organism evidence="7 8">
    <name type="scientific">Fusibacter paucivorans</name>
    <dbReference type="NCBI Taxonomy" id="76009"/>
    <lineage>
        <taxon>Bacteria</taxon>
        <taxon>Bacillati</taxon>
        <taxon>Bacillota</taxon>
        <taxon>Clostridia</taxon>
        <taxon>Eubacteriales</taxon>
        <taxon>Eubacteriales Family XII. Incertae Sedis</taxon>
        <taxon>Fusibacter</taxon>
    </lineage>
</organism>
<keyword evidence="5" id="KW-0521">NADP</keyword>
<dbReference type="CDD" id="cd05333">
    <property type="entry name" value="BKR_SDR_c"/>
    <property type="match status" value="1"/>
</dbReference>
<evidence type="ECO:0000256" key="3">
    <source>
        <dbReference type="ARBA" id="ARBA00023002"/>
    </source>
</evidence>
<keyword evidence="5" id="KW-0275">Fatty acid biosynthesis</keyword>
<dbReference type="SUPFAM" id="SSF51735">
    <property type="entry name" value="NAD(P)-binding Rossmann-fold domains"/>
    <property type="match status" value="1"/>
</dbReference>
<evidence type="ECO:0000256" key="2">
    <source>
        <dbReference type="ARBA" id="ARBA00012948"/>
    </source>
</evidence>
<dbReference type="EMBL" id="JAHBCL010000012">
    <property type="protein sequence ID" value="MBS7526728.1"/>
    <property type="molecule type" value="Genomic_DNA"/>
</dbReference>
<dbReference type="GO" id="GO:0004316">
    <property type="term" value="F:3-oxoacyl-[acyl-carrier-protein] reductase (NADPH) activity"/>
    <property type="evidence" value="ECO:0007669"/>
    <property type="project" value="UniProtKB-EC"/>
</dbReference>
<dbReference type="PANTHER" id="PTHR42760">
    <property type="entry name" value="SHORT-CHAIN DEHYDROGENASES/REDUCTASES FAMILY MEMBER"/>
    <property type="match status" value="1"/>
</dbReference>
<dbReference type="InterPro" id="IPR036291">
    <property type="entry name" value="NAD(P)-bd_dom_sf"/>
</dbReference>
<dbReference type="Pfam" id="PF13561">
    <property type="entry name" value="adh_short_C2"/>
    <property type="match status" value="1"/>
</dbReference>